<dbReference type="InterPro" id="IPR045076">
    <property type="entry name" value="MutS"/>
</dbReference>
<dbReference type="SMART" id="SM00534">
    <property type="entry name" value="MUTSac"/>
    <property type="match status" value="1"/>
</dbReference>
<evidence type="ECO:0000259" key="9">
    <source>
        <dbReference type="SMART" id="SM00534"/>
    </source>
</evidence>
<dbReference type="InterPro" id="IPR027267">
    <property type="entry name" value="AH/BAR_dom_sf"/>
</dbReference>
<dbReference type="SUPFAM" id="SSF48334">
    <property type="entry name" value="DNA repair protein MutS, domain III"/>
    <property type="match status" value="1"/>
</dbReference>
<feature type="domain" description="DNA mismatch repair proteins mutS family" evidence="9">
    <location>
        <begin position="286"/>
        <end position="467"/>
    </location>
</feature>
<keyword evidence="6" id="KW-0238">DNA-binding</keyword>
<keyword evidence="5" id="KW-0694">RNA-binding</keyword>
<evidence type="ECO:0000256" key="2">
    <source>
        <dbReference type="ARBA" id="ARBA00022741"/>
    </source>
</evidence>
<evidence type="ECO:0000256" key="5">
    <source>
        <dbReference type="ARBA" id="ARBA00022884"/>
    </source>
</evidence>
<keyword evidence="4" id="KW-0067">ATP-binding</keyword>
<evidence type="ECO:0008006" key="12">
    <source>
        <dbReference type="Google" id="ProtNLM"/>
    </source>
</evidence>
<dbReference type="PIRSF" id="PIRSF005814">
    <property type="entry name" value="MutS_YshD"/>
    <property type="match status" value="1"/>
</dbReference>
<comment type="caution">
    <text evidence="10">The sequence shown here is derived from an EMBL/GenBank/DDBJ whole genome shotgun (WGS) entry which is preliminary data.</text>
</comment>
<accession>A0A1V4QGV2</accession>
<dbReference type="Gene3D" id="3.40.50.300">
    <property type="entry name" value="P-loop containing nucleotide triphosphate hydrolases"/>
    <property type="match status" value="1"/>
</dbReference>
<evidence type="ECO:0000259" key="8">
    <source>
        <dbReference type="SMART" id="SM00533"/>
    </source>
</evidence>
<feature type="domain" description="DNA mismatch repair protein MutS core" evidence="8">
    <location>
        <begin position="5"/>
        <end position="271"/>
    </location>
</feature>
<dbReference type="Pfam" id="PF00488">
    <property type="entry name" value="MutS_V"/>
    <property type="match status" value="1"/>
</dbReference>
<name>A0A1V4QGV2_UNCW3</name>
<dbReference type="InterPro" id="IPR000432">
    <property type="entry name" value="DNA_mismatch_repair_MutS_C"/>
</dbReference>
<dbReference type="InterPro" id="IPR007696">
    <property type="entry name" value="DNA_mismatch_repair_MutS_core"/>
</dbReference>
<evidence type="ECO:0000256" key="4">
    <source>
        <dbReference type="ARBA" id="ARBA00022840"/>
    </source>
</evidence>
<dbReference type="SUPFAM" id="SSF52540">
    <property type="entry name" value="P-loop containing nucleoside triphosphate hydrolases"/>
    <property type="match status" value="1"/>
</dbReference>
<gene>
    <name evidence="10" type="ORF">BXT86_02230</name>
</gene>
<keyword evidence="1" id="KW-0699">rRNA-binding</keyword>
<dbReference type="InterPro" id="IPR005747">
    <property type="entry name" value="MutS2"/>
</dbReference>
<dbReference type="PANTHER" id="PTHR48466:SF2">
    <property type="entry name" value="OS10G0509000 PROTEIN"/>
    <property type="match status" value="1"/>
</dbReference>
<sequence>MALGLMPLDSRAQVEAELERVQKVLRTGKAARFYLPFGPGELEQTLRKVRFLNVEQLLKIKGFLESIDQLKKEFKNSSIKNYFNKLYVLPEITNEIIKKIDPDGFINDNASPKLSSLRRQIRQVKSVITKKFEQIIRKQRNYLIDDTVVQRNGRYVLPVKTNFKRFFKGVIHSYSNSGEAVFIEPLEITDDSARLEELKAQEQQEIEIILSNLTAIVRQYVKELESNIQEITELDLLFAKAEFARSFGAHRPIFGEYIDIRKGFHPILKQIETQVVPLDLRMDRSKRVLLISGPNAGGKTVVLKTVGLIALMAQCGLFIPAEEGTMLPFFKGIYADIGDEQSIESHLSTFSAHLQQIKEALSAREYSLVLLDELMSQTSIEEGSALAQAILEAFAEKGDTVIATTHNEDLKIYVSNQPEMMNGGMEFTDRPTYRLILGIPQPSNAIRLAEQLGLDPEIVEKARAFLSSEKVSINELYTDLSKRLNEITEEKKKLDKLVEEYKKKLEQFNAFKHKEIEQLREKYRARLIQAKKDIEHLIQTLRSSGPRPNLVHKAREFFEKNLESEQEIEPYFPEIGELVKLRQTSKIGQVIEQKKGRYKISLQNIYYWVKPQEIEPVRK</sequence>
<keyword evidence="7" id="KW-0175">Coiled coil</keyword>
<proteinExistence type="predicted"/>
<organism evidence="10 11">
    <name type="scientific">candidate division WOR-3 bacterium 4484_100</name>
    <dbReference type="NCBI Taxonomy" id="1936077"/>
    <lineage>
        <taxon>Bacteria</taxon>
        <taxon>Bacteria division WOR-3</taxon>
    </lineage>
</organism>
<dbReference type="InterPro" id="IPR027417">
    <property type="entry name" value="P-loop_NTPase"/>
</dbReference>
<dbReference type="NCBIfam" id="TIGR01069">
    <property type="entry name" value="mutS2"/>
    <property type="match status" value="1"/>
</dbReference>
<protein>
    <recommendedName>
        <fullName evidence="12">DNA mismatch repair proteins mutS family domain-containing protein</fullName>
    </recommendedName>
</protein>
<keyword evidence="3" id="KW-0378">Hydrolase</keyword>
<dbReference type="GO" id="GO:0019843">
    <property type="term" value="F:rRNA binding"/>
    <property type="evidence" value="ECO:0007669"/>
    <property type="project" value="UniProtKB-KW"/>
</dbReference>
<dbReference type="SMART" id="SM00533">
    <property type="entry name" value="MUTSd"/>
    <property type="match status" value="1"/>
</dbReference>
<evidence type="ECO:0000313" key="11">
    <source>
        <dbReference type="Proteomes" id="UP000191663"/>
    </source>
</evidence>
<evidence type="ECO:0000256" key="7">
    <source>
        <dbReference type="SAM" id="Coils"/>
    </source>
</evidence>
<dbReference type="EMBL" id="MUKB01000027">
    <property type="protein sequence ID" value="OPX18241.1"/>
    <property type="molecule type" value="Genomic_DNA"/>
</dbReference>
<dbReference type="GO" id="GO:0016887">
    <property type="term" value="F:ATP hydrolysis activity"/>
    <property type="evidence" value="ECO:0007669"/>
    <property type="project" value="InterPro"/>
</dbReference>
<evidence type="ECO:0000256" key="6">
    <source>
        <dbReference type="ARBA" id="ARBA00023125"/>
    </source>
</evidence>
<dbReference type="GO" id="GO:0030983">
    <property type="term" value="F:mismatched DNA binding"/>
    <property type="evidence" value="ECO:0007669"/>
    <property type="project" value="InterPro"/>
</dbReference>
<dbReference type="PANTHER" id="PTHR48466">
    <property type="entry name" value="OS10G0509000 PROTEIN-RELATED"/>
    <property type="match status" value="1"/>
</dbReference>
<dbReference type="Proteomes" id="UP000191663">
    <property type="component" value="Unassembled WGS sequence"/>
</dbReference>
<keyword evidence="2" id="KW-0547">Nucleotide-binding</keyword>
<dbReference type="GO" id="GO:0005524">
    <property type="term" value="F:ATP binding"/>
    <property type="evidence" value="ECO:0007669"/>
    <property type="project" value="UniProtKB-KW"/>
</dbReference>
<evidence type="ECO:0000256" key="1">
    <source>
        <dbReference type="ARBA" id="ARBA00022730"/>
    </source>
</evidence>
<dbReference type="AlphaFoldDB" id="A0A1V4QGV2"/>
<dbReference type="InterPro" id="IPR036187">
    <property type="entry name" value="DNA_mismatch_repair_MutS_sf"/>
</dbReference>
<reference evidence="11" key="1">
    <citation type="submission" date="2017-01" db="EMBL/GenBank/DDBJ databases">
        <title>Novel pathways for hydrocarbon cycling and metabolic interdependencies in hydrothermal sediment communities.</title>
        <authorList>
            <person name="Dombrowski N."/>
            <person name="Seitz K."/>
            <person name="Teske A."/>
            <person name="Baker B."/>
        </authorList>
    </citation>
    <scope>NUCLEOTIDE SEQUENCE [LARGE SCALE GENOMIC DNA]</scope>
</reference>
<dbReference type="SUPFAM" id="SSF103657">
    <property type="entry name" value="BAR/IMD domain-like"/>
    <property type="match status" value="1"/>
</dbReference>
<dbReference type="FunFam" id="3.40.50.300:FF:000830">
    <property type="entry name" value="Endonuclease MutS2"/>
    <property type="match status" value="1"/>
</dbReference>
<dbReference type="GO" id="GO:0004519">
    <property type="term" value="F:endonuclease activity"/>
    <property type="evidence" value="ECO:0007669"/>
    <property type="project" value="InterPro"/>
</dbReference>
<feature type="coiled-coil region" evidence="7">
    <location>
        <begin position="477"/>
        <end position="540"/>
    </location>
</feature>
<dbReference type="GO" id="GO:0140664">
    <property type="term" value="F:ATP-dependent DNA damage sensor activity"/>
    <property type="evidence" value="ECO:0007669"/>
    <property type="project" value="InterPro"/>
</dbReference>
<dbReference type="GO" id="GO:0045910">
    <property type="term" value="P:negative regulation of DNA recombination"/>
    <property type="evidence" value="ECO:0007669"/>
    <property type="project" value="InterPro"/>
</dbReference>
<evidence type="ECO:0000256" key="3">
    <source>
        <dbReference type="ARBA" id="ARBA00022801"/>
    </source>
</evidence>
<dbReference type="GO" id="GO:0006298">
    <property type="term" value="P:mismatch repair"/>
    <property type="evidence" value="ECO:0007669"/>
    <property type="project" value="InterPro"/>
</dbReference>
<evidence type="ECO:0000313" key="10">
    <source>
        <dbReference type="EMBL" id="OPX18241.1"/>
    </source>
</evidence>